<dbReference type="PROSITE" id="PS00211">
    <property type="entry name" value="ABC_TRANSPORTER_1"/>
    <property type="match status" value="1"/>
</dbReference>
<sequence length="264" mass="28934">MNMHQQHKSGTDPYVEFIDVGVTKLSPAGTTMLILDQISFTARKGEITGIIGASGSGKSTLIRLCNRLDDPSVGTILLNGQNIATIDPLLLRRKVAMVLQKPFMFEGTLLENLQRPFLFRGVVPPSAESLEIARVLDLVQLPAKMLDRDARSLSGGEQQRVNLARALVNHPEVLLLDEPTSALDRPSTAHLASTLSNICHHEHLAILVVTHDLYLAEHIVNHLIYLEAGHIVEQGICTKMLAMPQTTAFSNFLTQPERAQPSSS</sequence>
<dbReference type="AlphaFoldDB" id="B4SFW4"/>
<dbReference type="EMBL" id="CP001110">
    <property type="protein sequence ID" value="ACF44791.1"/>
    <property type="molecule type" value="Genomic_DNA"/>
</dbReference>
<dbReference type="GO" id="GO:0016887">
    <property type="term" value="F:ATP hydrolysis activity"/>
    <property type="evidence" value="ECO:0007669"/>
    <property type="project" value="InterPro"/>
</dbReference>
<gene>
    <name evidence="5" type="ordered locus">Ppha_2631</name>
</gene>
<dbReference type="STRING" id="324925.Ppha_2631"/>
<dbReference type="InterPro" id="IPR027417">
    <property type="entry name" value="P-loop_NTPase"/>
</dbReference>
<dbReference type="Proteomes" id="UP000002724">
    <property type="component" value="Chromosome"/>
</dbReference>
<dbReference type="SMART" id="SM00382">
    <property type="entry name" value="AAA"/>
    <property type="match status" value="1"/>
</dbReference>
<dbReference type="eggNOG" id="COG1135">
    <property type="taxonomic scope" value="Bacteria"/>
</dbReference>
<dbReference type="InterPro" id="IPR017871">
    <property type="entry name" value="ABC_transporter-like_CS"/>
</dbReference>
<accession>B4SFW4</accession>
<keyword evidence="2" id="KW-0547">Nucleotide-binding</keyword>
<evidence type="ECO:0000256" key="3">
    <source>
        <dbReference type="ARBA" id="ARBA00022840"/>
    </source>
</evidence>
<keyword evidence="6" id="KW-1185">Reference proteome</keyword>
<evidence type="ECO:0000256" key="1">
    <source>
        <dbReference type="ARBA" id="ARBA00022448"/>
    </source>
</evidence>
<dbReference type="PANTHER" id="PTHR43423">
    <property type="entry name" value="ABC TRANSPORTER I FAMILY MEMBER 17"/>
    <property type="match status" value="1"/>
</dbReference>
<organism evidence="5 6">
    <name type="scientific">Pelodictyon phaeoclathratiforme (strain DSM 5477 / BU-1)</name>
    <dbReference type="NCBI Taxonomy" id="324925"/>
    <lineage>
        <taxon>Bacteria</taxon>
        <taxon>Pseudomonadati</taxon>
        <taxon>Chlorobiota</taxon>
        <taxon>Chlorobiia</taxon>
        <taxon>Chlorobiales</taxon>
        <taxon>Chlorobiaceae</taxon>
        <taxon>Chlorobium/Pelodictyon group</taxon>
        <taxon>Pelodictyon</taxon>
    </lineage>
</organism>
<keyword evidence="1" id="KW-0813">Transport</keyword>
<proteinExistence type="predicted"/>
<evidence type="ECO:0000313" key="5">
    <source>
        <dbReference type="EMBL" id="ACF44791.1"/>
    </source>
</evidence>
<feature type="domain" description="ABC transporter" evidence="4">
    <location>
        <begin position="15"/>
        <end position="253"/>
    </location>
</feature>
<evidence type="ECO:0000259" key="4">
    <source>
        <dbReference type="PROSITE" id="PS50893"/>
    </source>
</evidence>
<protein>
    <submittedName>
        <fullName evidence="5">ABC transporter related</fullName>
    </submittedName>
</protein>
<dbReference type="PROSITE" id="PS50893">
    <property type="entry name" value="ABC_TRANSPORTER_2"/>
    <property type="match status" value="1"/>
</dbReference>
<dbReference type="HOGENOM" id="CLU_000604_1_22_10"/>
<dbReference type="KEGG" id="pph:Ppha_2631"/>
<dbReference type="InterPro" id="IPR003439">
    <property type="entry name" value="ABC_transporter-like_ATP-bd"/>
</dbReference>
<evidence type="ECO:0000256" key="2">
    <source>
        <dbReference type="ARBA" id="ARBA00022741"/>
    </source>
</evidence>
<name>B4SFW4_PELPB</name>
<dbReference type="Pfam" id="PF00005">
    <property type="entry name" value="ABC_tran"/>
    <property type="match status" value="1"/>
</dbReference>
<dbReference type="Gene3D" id="3.40.50.300">
    <property type="entry name" value="P-loop containing nucleotide triphosphate hydrolases"/>
    <property type="match status" value="1"/>
</dbReference>
<dbReference type="SUPFAM" id="SSF52540">
    <property type="entry name" value="P-loop containing nucleoside triphosphate hydrolases"/>
    <property type="match status" value="1"/>
</dbReference>
<evidence type="ECO:0000313" key="6">
    <source>
        <dbReference type="Proteomes" id="UP000002724"/>
    </source>
</evidence>
<reference evidence="5 6" key="1">
    <citation type="submission" date="2008-06" db="EMBL/GenBank/DDBJ databases">
        <title>Complete sequence of Pelodictyon phaeoclathratiforme BU-1.</title>
        <authorList>
            <consortium name="US DOE Joint Genome Institute"/>
            <person name="Lucas S."/>
            <person name="Copeland A."/>
            <person name="Lapidus A."/>
            <person name="Glavina del Rio T."/>
            <person name="Dalin E."/>
            <person name="Tice H."/>
            <person name="Bruce D."/>
            <person name="Goodwin L."/>
            <person name="Pitluck S."/>
            <person name="Schmutz J."/>
            <person name="Larimer F."/>
            <person name="Land M."/>
            <person name="Hauser L."/>
            <person name="Kyrpides N."/>
            <person name="Mikhailova N."/>
            <person name="Liu Z."/>
            <person name="Li T."/>
            <person name="Zhao F."/>
            <person name="Overmann J."/>
            <person name="Bryant D.A."/>
            <person name="Richardson P."/>
        </authorList>
    </citation>
    <scope>NUCLEOTIDE SEQUENCE [LARGE SCALE GENOMIC DNA]</scope>
    <source>
        <strain evidence="6">DSM 5477 / BU-1</strain>
    </source>
</reference>
<dbReference type="InterPro" id="IPR003593">
    <property type="entry name" value="AAA+_ATPase"/>
</dbReference>
<dbReference type="PANTHER" id="PTHR43423:SF1">
    <property type="entry name" value="ABC TRANSPORTER I FAMILY MEMBER 17"/>
    <property type="match status" value="1"/>
</dbReference>
<dbReference type="GO" id="GO:0005524">
    <property type="term" value="F:ATP binding"/>
    <property type="evidence" value="ECO:0007669"/>
    <property type="project" value="UniProtKB-KW"/>
</dbReference>
<dbReference type="RefSeq" id="WP_012509264.1">
    <property type="nucleotide sequence ID" value="NC_011060.1"/>
</dbReference>
<keyword evidence="3" id="KW-0067">ATP-binding</keyword>